<evidence type="ECO:0000313" key="2">
    <source>
        <dbReference type="Proteomes" id="UP000075884"/>
    </source>
</evidence>
<keyword evidence="2" id="KW-1185">Reference proteome</keyword>
<protein>
    <submittedName>
        <fullName evidence="1">Uncharacterized protein</fullName>
    </submittedName>
</protein>
<accession>A0A182NWE3</accession>
<reference evidence="1" key="2">
    <citation type="submission" date="2020-05" db="UniProtKB">
        <authorList>
            <consortium name="EnsemblMetazoa"/>
        </authorList>
    </citation>
    <scope>IDENTIFICATION</scope>
    <source>
        <strain evidence="1">WRAIR2</strain>
    </source>
</reference>
<organism evidence="1 2">
    <name type="scientific">Anopheles dirus</name>
    <dbReference type="NCBI Taxonomy" id="7168"/>
    <lineage>
        <taxon>Eukaryota</taxon>
        <taxon>Metazoa</taxon>
        <taxon>Ecdysozoa</taxon>
        <taxon>Arthropoda</taxon>
        <taxon>Hexapoda</taxon>
        <taxon>Insecta</taxon>
        <taxon>Pterygota</taxon>
        <taxon>Neoptera</taxon>
        <taxon>Endopterygota</taxon>
        <taxon>Diptera</taxon>
        <taxon>Nematocera</taxon>
        <taxon>Culicoidea</taxon>
        <taxon>Culicidae</taxon>
        <taxon>Anophelinae</taxon>
        <taxon>Anopheles</taxon>
    </lineage>
</organism>
<proteinExistence type="predicted"/>
<dbReference type="AlphaFoldDB" id="A0A182NWE3"/>
<reference evidence="2" key="1">
    <citation type="submission" date="2013-03" db="EMBL/GenBank/DDBJ databases">
        <title>The Genome Sequence of Anopheles dirus WRAIR2.</title>
        <authorList>
            <consortium name="The Broad Institute Genomics Platform"/>
            <person name="Neafsey D.E."/>
            <person name="Walton C."/>
            <person name="Walker B."/>
            <person name="Young S.K."/>
            <person name="Zeng Q."/>
            <person name="Gargeya S."/>
            <person name="Fitzgerald M."/>
            <person name="Haas B."/>
            <person name="Abouelleil A."/>
            <person name="Allen A.W."/>
            <person name="Alvarado L."/>
            <person name="Arachchi H.M."/>
            <person name="Berlin A.M."/>
            <person name="Chapman S.B."/>
            <person name="Gainer-Dewar J."/>
            <person name="Goldberg J."/>
            <person name="Griggs A."/>
            <person name="Gujja S."/>
            <person name="Hansen M."/>
            <person name="Howarth C."/>
            <person name="Imamovic A."/>
            <person name="Ireland A."/>
            <person name="Larimer J."/>
            <person name="McCowan C."/>
            <person name="Murphy C."/>
            <person name="Pearson M."/>
            <person name="Poon T.W."/>
            <person name="Priest M."/>
            <person name="Roberts A."/>
            <person name="Saif S."/>
            <person name="Shea T."/>
            <person name="Sisk P."/>
            <person name="Sykes S."/>
            <person name="Wortman J."/>
            <person name="Nusbaum C."/>
            <person name="Birren B."/>
        </authorList>
    </citation>
    <scope>NUCLEOTIDE SEQUENCE [LARGE SCALE GENOMIC DNA]</scope>
    <source>
        <strain evidence="2">WRAIR2</strain>
    </source>
</reference>
<evidence type="ECO:0000313" key="1">
    <source>
        <dbReference type="EnsemblMetazoa" id="ADIR014217-PA"/>
    </source>
</evidence>
<dbReference type="EnsemblMetazoa" id="ADIR014217-RA">
    <property type="protein sequence ID" value="ADIR014217-PA"/>
    <property type="gene ID" value="ADIR014217"/>
</dbReference>
<dbReference type="VEuPathDB" id="VectorBase:ADIR014217"/>
<name>A0A182NWE3_9DIPT</name>
<sequence length="47" mass="5593">MLLVVMNTSCCSQHRNTYVPSFVSFHIPCRLFFISYSRRDQRGLFFS</sequence>
<dbReference type="Proteomes" id="UP000075884">
    <property type="component" value="Unassembled WGS sequence"/>
</dbReference>